<protein>
    <recommendedName>
        <fullName evidence="4">Arylamine N-acetyltransferase</fullName>
    </recommendedName>
</protein>
<proteinExistence type="inferred from homology"/>
<evidence type="ECO:0008006" key="4">
    <source>
        <dbReference type="Google" id="ProtNLM"/>
    </source>
</evidence>
<dbReference type="SUPFAM" id="SSF54001">
    <property type="entry name" value="Cysteine proteinases"/>
    <property type="match status" value="1"/>
</dbReference>
<name>A0AB34VIE5_9GAMM</name>
<evidence type="ECO:0000313" key="3">
    <source>
        <dbReference type="Proteomes" id="UP000072520"/>
    </source>
</evidence>
<dbReference type="RefSeq" id="WP_058708944.1">
    <property type="nucleotide sequence ID" value="NZ_LDSI01000007.1"/>
</dbReference>
<reference evidence="2 3" key="1">
    <citation type="journal article" date="2016" name="Front. Microbiol.">
        <title>Genomic Resource of Rice Seed Associated Bacteria.</title>
        <authorList>
            <person name="Midha S."/>
            <person name="Bansal K."/>
            <person name="Sharma S."/>
            <person name="Kumar N."/>
            <person name="Patil P.P."/>
            <person name="Chaudhry V."/>
            <person name="Patil P.B."/>
        </authorList>
    </citation>
    <scope>NUCLEOTIDE SEQUENCE [LARGE SCALE GENOMIC DNA]</scope>
    <source>
        <strain evidence="2 3">RSA13</strain>
    </source>
</reference>
<dbReference type="InterPro" id="IPR038765">
    <property type="entry name" value="Papain-like_cys_pep_sf"/>
</dbReference>
<dbReference type="Gene3D" id="3.30.2140.20">
    <property type="match status" value="1"/>
</dbReference>
<dbReference type="Pfam" id="PF00797">
    <property type="entry name" value="Acetyltransf_2"/>
    <property type="match status" value="1"/>
</dbReference>
<dbReference type="InterPro" id="IPR053710">
    <property type="entry name" value="Arylamine_NAT_domain_sf"/>
</dbReference>
<accession>A0AB34VIE5</accession>
<dbReference type="EMBL" id="LDSI01000007">
    <property type="protein sequence ID" value="KTS99312.1"/>
    <property type="molecule type" value="Genomic_DNA"/>
</dbReference>
<evidence type="ECO:0000256" key="1">
    <source>
        <dbReference type="ARBA" id="ARBA00006547"/>
    </source>
</evidence>
<dbReference type="AlphaFoldDB" id="A0AB34VIE5"/>
<organism evidence="2 3">
    <name type="scientific">Pantoea stewartii</name>
    <dbReference type="NCBI Taxonomy" id="66269"/>
    <lineage>
        <taxon>Bacteria</taxon>
        <taxon>Pseudomonadati</taxon>
        <taxon>Pseudomonadota</taxon>
        <taxon>Gammaproteobacteria</taxon>
        <taxon>Enterobacterales</taxon>
        <taxon>Erwiniaceae</taxon>
        <taxon>Pantoea</taxon>
    </lineage>
</organism>
<sequence>MPETVTALSPALTERILDKLGLDHSPAPDAAGLQALYRAWCQKVPFDNIRRRIHANDPPSQPLPGTTADDFFTHWLQFGTGGTCWAGHGALFALLMQLGFRAQLGVSRMLSSRPSPVDSPGHGLLLATLDDRPLVVDATMLHGHPLPLEVAEYAHPVWGTQVHQQGDSWLINWKPLGRARLDCQLLALNIPFADFQARHQKSRNTSRFDGALLIRRASHDTLTGIVKGEQVVRAQDGSESFTPLSQSQQHQLLIEHFGIAEEIVARLPADVSHNG</sequence>
<evidence type="ECO:0000313" key="2">
    <source>
        <dbReference type="EMBL" id="KTS99312.1"/>
    </source>
</evidence>
<dbReference type="GO" id="GO:0016407">
    <property type="term" value="F:acetyltransferase activity"/>
    <property type="evidence" value="ECO:0007669"/>
    <property type="project" value="InterPro"/>
</dbReference>
<dbReference type="Proteomes" id="UP000072520">
    <property type="component" value="Unassembled WGS sequence"/>
</dbReference>
<comment type="similarity">
    <text evidence="1">Belongs to the arylamine N-acetyltransferase family.</text>
</comment>
<dbReference type="InterPro" id="IPR001447">
    <property type="entry name" value="Arylamine_N-AcTrfase"/>
</dbReference>
<gene>
    <name evidence="2" type="ORF">RSA13_05840</name>
</gene>
<comment type="caution">
    <text evidence="2">The sequence shown here is derived from an EMBL/GenBank/DDBJ whole genome shotgun (WGS) entry which is preliminary data.</text>
</comment>